<dbReference type="HAMAP" id="MF_00412">
    <property type="entry name" value="ProA"/>
    <property type="match status" value="1"/>
</dbReference>
<evidence type="ECO:0000259" key="8">
    <source>
        <dbReference type="Pfam" id="PF00171"/>
    </source>
</evidence>
<accession>A0A1H7JLZ4</accession>
<evidence type="ECO:0000256" key="2">
    <source>
        <dbReference type="ARBA" id="ARBA00022605"/>
    </source>
</evidence>
<comment type="catalytic activity">
    <reaction evidence="6 7">
        <text>L-glutamate 5-semialdehyde + phosphate + NADP(+) = L-glutamyl 5-phosphate + NADPH + H(+)</text>
        <dbReference type="Rhea" id="RHEA:19541"/>
        <dbReference type="ChEBI" id="CHEBI:15378"/>
        <dbReference type="ChEBI" id="CHEBI:43474"/>
        <dbReference type="ChEBI" id="CHEBI:57783"/>
        <dbReference type="ChEBI" id="CHEBI:58066"/>
        <dbReference type="ChEBI" id="CHEBI:58274"/>
        <dbReference type="ChEBI" id="CHEBI:58349"/>
        <dbReference type="EC" id="1.2.1.41"/>
    </reaction>
</comment>
<evidence type="ECO:0000256" key="5">
    <source>
        <dbReference type="ARBA" id="ARBA00023002"/>
    </source>
</evidence>
<protein>
    <recommendedName>
        <fullName evidence="7">Gamma-glutamyl phosphate reductase</fullName>
        <shortName evidence="7">GPR</shortName>
        <ecNumber evidence="7">1.2.1.41</ecNumber>
    </recommendedName>
    <alternativeName>
        <fullName evidence="7">Glutamate-5-semialdehyde dehydrogenase</fullName>
    </alternativeName>
    <alternativeName>
        <fullName evidence="7">Glutamyl-gamma-semialdehyde dehydrogenase</fullName>
        <shortName evidence="7">GSA dehydrogenase</shortName>
    </alternativeName>
</protein>
<evidence type="ECO:0000256" key="3">
    <source>
        <dbReference type="ARBA" id="ARBA00022650"/>
    </source>
</evidence>
<dbReference type="InterPro" id="IPR015590">
    <property type="entry name" value="Aldehyde_DH_dom"/>
</dbReference>
<dbReference type="STRING" id="228957.SAMN04488008_10294"/>
<dbReference type="GO" id="GO:0050661">
    <property type="term" value="F:NADP binding"/>
    <property type="evidence" value="ECO:0007669"/>
    <property type="project" value="InterPro"/>
</dbReference>
<dbReference type="PANTHER" id="PTHR11063">
    <property type="entry name" value="GLUTAMATE SEMIALDEHYDE DEHYDROGENASE"/>
    <property type="match status" value="1"/>
</dbReference>
<dbReference type="GO" id="GO:0004350">
    <property type="term" value="F:glutamate-5-semialdehyde dehydrogenase activity"/>
    <property type="evidence" value="ECO:0007669"/>
    <property type="project" value="UniProtKB-UniRule"/>
</dbReference>
<dbReference type="AlphaFoldDB" id="A0A1H7JLZ4"/>
<keyword evidence="10" id="KW-1185">Reference proteome</keyword>
<dbReference type="OrthoDB" id="9809970at2"/>
<reference evidence="10" key="1">
    <citation type="submission" date="2016-10" db="EMBL/GenBank/DDBJ databases">
        <authorList>
            <person name="Varghese N."/>
            <person name="Submissions S."/>
        </authorList>
    </citation>
    <scope>NUCLEOTIDE SEQUENCE [LARGE SCALE GENOMIC DNA]</scope>
    <source>
        <strain evidence="10">DSM 16471</strain>
    </source>
</reference>
<feature type="domain" description="Aldehyde dehydrogenase" evidence="8">
    <location>
        <begin position="49"/>
        <end position="266"/>
    </location>
</feature>
<dbReference type="NCBIfam" id="NF001221">
    <property type="entry name" value="PRK00197.1"/>
    <property type="match status" value="1"/>
</dbReference>
<keyword evidence="2 7" id="KW-0028">Amino-acid biosynthesis</keyword>
<evidence type="ECO:0000256" key="1">
    <source>
        <dbReference type="ARBA" id="ARBA00004985"/>
    </source>
</evidence>
<keyword evidence="7" id="KW-0963">Cytoplasm</keyword>
<dbReference type="GO" id="GO:0055129">
    <property type="term" value="P:L-proline biosynthetic process"/>
    <property type="evidence" value="ECO:0007669"/>
    <property type="project" value="UniProtKB-UniRule"/>
</dbReference>
<comment type="similarity">
    <text evidence="7">Belongs to the gamma-glutamyl phosphate reductase family.</text>
</comment>
<dbReference type="InterPro" id="IPR000965">
    <property type="entry name" value="GPR_dom"/>
</dbReference>
<feature type="domain" description="Aldehyde dehydrogenase" evidence="8">
    <location>
        <begin position="285"/>
        <end position="356"/>
    </location>
</feature>
<keyword evidence="4 7" id="KW-0521">NADP</keyword>
<dbReference type="SUPFAM" id="SSF53720">
    <property type="entry name" value="ALDH-like"/>
    <property type="match status" value="1"/>
</dbReference>
<evidence type="ECO:0000313" key="9">
    <source>
        <dbReference type="EMBL" id="SEK75424.1"/>
    </source>
</evidence>
<dbReference type="GO" id="GO:0005737">
    <property type="term" value="C:cytoplasm"/>
    <property type="evidence" value="ECO:0007669"/>
    <property type="project" value="UniProtKB-SubCell"/>
</dbReference>
<evidence type="ECO:0000313" key="10">
    <source>
        <dbReference type="Proteomes" id="UP000198990"/>
    </source>
</evidence>
<organism evidence="9 10">
    <name type="scientific">Maribacter orientalis</name>
    <dbReference type="NCBI Taxonomy" id="228957"/>
    <lineage>
        <taxon>Bacteria</taxon>
        <taxon>Pseudomonadati</taxon>
        <taxon>Bacteroidota</taxon>
        <taxon>Flavobacteriia</taxon>
        <taxon>Flavobacteriales</taxon>
        <taxon>Flavobacteriaceae</taxon>
        <taxon>Maribacter</taxon>
    </lineage>
</organism>
<dbReference type="Gene3D" id="3.40.309.10">
    <property type="entry name" value="Aldehyde Dehydrogenase, Chain A, domain 2"/>
    <property type="match status" value="1"/>
</dbReference>
<dbReference type="Pfam" id="PF00171">
    <property type="entry name" value="Aldedh"/>
    <property type="match status" value="2"/>
</dbReference>
<dbReference type="RefSeq" id="WP_091620313.1">
    <property type="nucleotide sequence ID" value="NZ_FNZN01000002.1"/>
</dbReference>
<dbReference type="EC" id="1.2.1.41" evidence="7"/>
<dbReference type="CDD" id="cd07079">
    <property type="entry name" value="ALDH_F18-19_ProA-GPR"/>
    <property type="match status" value="1"/>
</dbReference>
<evidence type="ECO:0000256" key="4">
    <source>
        <dbReference type="ARBA" id="ARBA00022857"/>
    </source>
</evidence>
<dbReference type="NCBIfam" id="TIGR00407">
    <property type="entry name" value="proA"/>
    <property type="match status" value="1"/>
</dbReference>
<name>A0A1H7JLZ4_9FLAO</name>
<keyword evidence="3 7" id="KW-0641">Proline biosynthesis</keyword>
<dbReference type="PIRSF" id="PIRSF000151">
    <property type="entry name" value="GPR"/>
    <property type="match status" value="1"/>
</dbReference>
<evidence type="ECO:0000256" key="7">
    <source>
        <dbReference type="HAMAP-Rule" id="MF_00412"/>
    </source>
</evidence>
<dbReference type="UniPathway" id="UPA00098">
    <property type="reaction ID" value="UER00360"/>
</dbReference>
<dbReference type="PANTHER" id="PTHR11063:SF8">
    <property type="entry name" value="DELTA-1-PYRROLINE-5-CARBOXYLATE SYNTHASE"/>
    <property type="match status" value="1"/>
</dbReference>
<comment type="pathway">
    <text evidence="1 7">Amino-acid biosynthesis; L-proline biosynthesis; L-glutamate 5-semialdehyde from L-glutamate: step 2/2.</text>
</comment>
<dbReference type="InterPro" id="IPR016163">
    <property type="entry name" value="Ald_DH_C"/>
</dbReference>
<dbReference type="Gene3D" id="3.40.605.10">
    <property type="entry name" value="Aldehyde Dehydrogenase, Chain A, domain 1"/>
    <property type="match status" value="1"/>
</dbReference>
<dbReference type="InterPro" id="IPR016162">
    <property type="entry name" value="Ald_DH_N"/>
</dbReference>
<dbReference type="EMBL" id="FNZN01000002">
    <property type="protein sequence ID" value="SEK75424.1"/>
    <property type="molecule type" value="Genomic_DNA"/>
</dbReference>
<keyword evidence="5 7" id="KW-0560">Oxidoreductase</keyword>
<dbReference type="InterPro" id="IPR012134">
    <property type="entry name" value="Glu-5-SA_DH"/>
</dbReference>
<dbReference type="InterPro" id="IPR016161">
    <property type="entry name" value="Ald_DH/histidinol_DH"/>
</dbReference>
<comment type="function">
    <text evidence="7">Catalyzes the NADPH-dependent reduction of L-glutamate 5-phosphate into L-glutamate 5-semialdehyde and phosphate. The product spontaneously undergoes cyclization to form 1-pyrroline-5-carboxylate.</text>
</comment>
<comment type="subcellular location">
    <subcellularLocation>
        <location evidence="7">Cytoplasm</location>
    </subcellularLocation>
</comment>
<gene>
    <name evidence="7" type="primary">proA</name>
    <name evidence="9" type="ORF">SAMN04488008_10294</name>
</gene>
<proteinExistence type="inferred from homology"/>
<dbReference type="Proteomes" id="UP000198990">
    <property type="component" value="Unassembled WGS sequence"/>
</dbReference>
<evidence type="ECO:0000256" key="6">
    <source>
        <dbReference type="ARBA" id="ARBA00049024"/>
    </source>
</evidence>
<sequence length="398" mass="44369">MKLLSTEIKNNVLQCMERILDENRKAILDANKKDLDLFNLEDQAMYDRLIVTDAKIDGMITSIKEVRSQEDPVSKTISTKSLENGLEINNRTAPFGTIMIIYESRPDVTIEAAVLAFKANNKIFLKGGKEALHSNTILTELWHQALEENGLSKNYIQQLVLNREETQMFLKNPPEKLDLIVPRGGERLINFVKQNATGAVLVSGRGNNFLYVDENADWEKSVKVILNAKTAKISACNALDKILISSKIENYTEKLKDLYKLLQVNGVETLVDNDVNILIEGSNLIKDASVWKEEFLAMKCCLGAVDSLDEAIEKINMNSGGHSATIMTSNKESAMQFMEEVDCAAVYQNASTRFTDGGQMGVGAELAISTDKLHHRGPLGLKQLVTNKYYVFGDGQIR</sequence>